<dbReference type="Gene3D" id="3.40.50.410">
    <property type="entry name" value="von Willebrand factor, type A domain"/>
    <property type="match status" value="1"/>
</dbReference>
<keyword evidence="4" id="KW-1133">Transmembrane helix</keyword>
<dbReference type="KEGG" id="epa:114575971"/>
<feature type="domain" description="VWFA" evidence="5">
    <location>
        <begin position="249"/>
        <end position="343"/>
    </location>
</feature>
<dbReference type="Pfam" id="PF00092">
    <property type="entry name" value="VWA"/>
    <property type="match status" value="1"/>
</dbReference>
<dbReference type="AlphaFoldDB" id="A0A913YR47"/>
<dbReference type="InterPro" id="IPR002035">
    <property type="entry name" value="VWF_A"/>
</dbReference>
<dbReference type="Proteomes" id="UP000887567">
    <property type="component" value="Unplaced"/>
</dbReference>
<dbReference type="SUPFAM" id="SSF53300">
    <property type="entry name" value="vWA-like"/>
    <property type="match status" value="1"/>
</dbReference>
<dbReference type="EnsemblMetazoa" id="XM_028661838.1">
    <property type="protein sequence ID" value="XP_028517639.1"/>
    <property type="gene ID" value="LOC114575971"/>
</dbReference>
<dbReference type="InterPro" id="IPR002153">
    <property type="entry name" value="TRPC_channel"/>
</dbReference>
<dbReference type="GO" id="GO:0051480">
    <property type="term" value="P:regulation of cytosolic calcium ion concentration"/>
    <property type="evidence" value="ECO:0007669"/>
    <property type="project" value="TreeGrafter"/>
</dbReference>
<evidence type="ECO:0000256" key="4">
    <source>
        <dbReference type="SAM" id="Phobius"/>
    </source>
</evidence>
<protein>
    <recommendedName>
        <fullName evidence="5">VWFA domain-containing protein</fullName>
    </recommendedName>
</protein>
<dbReference type="InterPro" id="IPR036465">
    <property type="entry name" value="vWFA_dom_sf"/>
</dbReference>
<dbReference type="RefSeq" id="XP_028517639.1">
    <property type="nucleotide sequence ID" value="XM_028661838.1"/>
</dbReference>
<dbReference type="GeneID" id="114575971"/>
<evidence type="ECO:0000313" key="7">
    <source>
        <dbReference type="Proteomes" id="UP000887567"/>
    </source>
</evidence>
<dbReference type="PANTHER" id="PTHR10117:SF54">
    <property type="entry name" value="TRANSIENT RECEPTOR POTENTIAL-GAMMA PROTEIN"/>
    <property type="match status" value="1"/>
</dbReference>
<dbReference type="PROSITE" id="PS50234">
    <property type="entry name" value="VWFA"/>
    <property type="match status" value="1"/>
</dbReference>
<keyword evidence="4" id="KW-0812">Transmembrane</keyword>
<reference evidence="6" key="1">
    <citation type="submission" date="2022-11" db="UniProtKB">
        <authorList>
            <consortium name="EnsemblMetazoa"/>
        </authorList>
    </citation>
    <scope>IDENTIFICATION</scope>
</reference>
<evidence type="ECO:0000256" key="1">
    <source>
        <dbReference type="ARBA" id="ARBA00022448"/>
    </source>
</evidence>
<organism evidence="6 7">
    <name type="scientific">Exaiptasia diaphana</name>
    <name type="common">Tropical sea anemone</name>
    <name type="synonym">Aiptasia pulchella</name>
    <dbReference type="NCBI Taxonomy" id="2652724"/>
    <lineage>
        <taxon>Eukaryota</taxon>
        <taxon>Metazoa</taxon>
        <taxon>Cnidaria</taxon>
        <taxon>Anthozoa</taxon>
        <taxon>Hexacorallia</taxon>
        <taxon>Actiniaria</taxon>
        <taxon>Aiptasiidae</taxon>
        <taxon>Exaiptasia</taxon>
    </lineage>
</organism>
<dbReference type="GO" id="GO:0005886">
    <property type="term" value="C:plasma membrane"/>
    <property type="evidence" value="ECO:0007669"/>
    <property type="project" value="TreeGrafter"/>
</dbReference>
<keyword evidence="2" id="KW-0406">Ion transport</keyword>
<name>A0A913YR47_EXADI</name>
<keyword evidence="3" id="KW-0407">Ion channel</keyword>
<evidence type="ECO:0000256" key="3">
    <source>
        <dbReference type="ARBA" id="ARBA00023303"/>
    </source>
</evidence>
<feature type="transmembrane region" description="Helical" evidence="4">
    <location>
        <begin position="136"/>
        <end position="160"/>
    </location>
</feature>
<evidence type="ECO:0000256" key="2">
    <source>
        <dbReference type="ARBA" id="ARBA00023065"/>
    </source>
</evidence>
<proteinExistence type="predicted"/>
<dbReference type="GO" id="GO:0034703">
    <property type="term" value="C:cation channel complex"/>
    <property type="evidence" value="ECO:0007669"/>
    <property type="project" value="TreeGrafter"/>
</dbReference>
<evidence type="ECO:0000313" key="6">
    <source>
        <dbReference type="EnsemblMetazoa" id="XP_028517639.1"/>
    </source>
</evidence>
<dbReference type="GO" id="GO:0070679">
    <property type="term" value="F:inositol 1,4,5 trisphosphate binding"/>
    <property type="evidence" value="ECO:0007669"/>
    <property type="project" value="TreeGrafter"/>
</dbReference>
<dbReference type="PANTHER" id="PTHR10117">
    <property type="entry name" value="TRANSIENT RECEPTOR POTENTIAL CHANNEL"/>
    <property type="match status" value="1"/>
</dbReference>
<keyword evidence="4" id="KW-0472">Membrane</keyword>
<sequence length="343" mass="39762">MDNTLKTGDFHKIKELITPYNLMKCRTNSLEKSLEVNYQLKGLAHGDDGANAGDFNGLAHNVQNFAYELLEPLKSSIMKRAIFEGDNFERIVDKIVEYRQKKIASHPVVYNLLMRRWTRAFYQLRYSSSTLDRFKWYLLNIWTLFDLVLFPLVFALAYVVHKIKGIARNRQDHHVVLILNAKKETFLQKMRDLCKHMIDQSENDRFKFASIIRHKDDVRTNDFMAKDGAKAALDVNEEVCEEANGDTELETCLEMLKNSEQSKSTNSNKTLVLMTDNKTGDWDRNLLRIKQQVKNNRSRVVCVGLGVHIDVKELESIATDRSCFVYLDGDIQREDGRQILEGM</sequence>
<keyword evidence="1" id="KW-0813">Transport</keyword>
<dbReference type="GO" id="GO:0015279">
    <property type="term" value="F:store-operated calcium channel activity"/>
    <property type="evidence" value="ECO:0007669"/>
    <property type="project" value="TreeGrafter"/>
</dbReference>
<keyword evidence="7" id="KW-1185">Reference proteome</keyword>
<accession>A0A913YR47</accession>
<evidence type="ECO:0000259" key="5">
    <source>
        <dbReference type="PROSITE" id="PS50234"/>
    </source>
</evidence>
<dbReference type="OrthoDB" id="2373987at2759"/>